<dbReference type="GO" id="GO:0005829">
    <property type="term" value="C:cytosol"/>
    <property type="evidence" value="ECO:0007669"/>
    <property type="project" value="TreeGrafter"/>
</dbReference>
<dbReference type="SUPFAM" id="SSF56784">
    <property type="entry name" value="HAD-like"/>
    <property type="match status" value="1"/>
</dbReference>
<protein>
    <submittedName>
        <fullName evidence="1">HAD family phosphatase</fullName>
    </submittedName>
</protein>
<dbReference type="InterPro" id="IPR006379">
    <property type="entry name" value="HAD-SF_hydro_IIB"/>
</dbReference>
<dbReference type="SFLD" id="SFLDG01140">
    <property type="entry name" value="C2.B:_Phosphomannomutase_and_P"/>
    <property type="match status" value="1"/>
</dbReference>
<dbReference type="InterPro" id="IPR036412">
    <property type="entry name" value="HAD-like_sf"/>
</dbReference>
<dbReference type="Gene3D" id="3.30.1240.10">
    <property type="match status" value="1"/>
</dbReference>
<dbReference type="AlphaFoldDB" id="A0A7X9LC68"/>
<evidence type="ECO:0000313" key="1">
    <source>
        <dbReference type="EMBL" id="NMD48391.1"/>
    </source>
</evidence>
<dbReference type="PANTHER" id="PTHR10000">
    <property type="entry name" value="PHOSPHOSERINE PHOSPHATASE"/>
    <property type="match status" value="1"/>
</dbReference>
<dbReference type="NCBIfam" id="TIGR00099">
    <property type="entry name" value="Cof-subfamily"/>
    <property type="match status" value="1"/>
</dbReference>
<dbReference type="InterPro" id="IPR023214">
    <property type="entry name" value="HAD_sf"/>
</dbReference>
<sequence>MAEFKLLALDLDGTLFNTQKEVSPANKAALKAAQEKGVKVVITTGRPLKAIEHLLEDLDLISEDNYLITFNGGLVQRTTGEILDKAAMTRKDIETIQTEMEKLALPVDVLSDGTVYSISNQDNHSLYQLANPMLTFREIDGLKHLPDVVYNKAVVVYNTDFLDQQITKIPQYMYEEFEVFKSRDIILEFMPKGVHKAVGLNLLIKHLGIDQSEVMAMGDEENDLSMLKWAGFGVAMANGVAIAKETADAVTEKTNDESGVAEAVERYILSED</sequence>
<dbReference type="SFLD" id="SFLDS00003">
    <property type="entry name" value="Haloacid_Dehalogenase"/>
    <property type="match status" value="1"/>
</dbReference>
<dbReference type="PANTHER" id="PTHR10000:SF8">
    <property type="entry name" value="HAD SUPERFAMILY HYDROLASE-LIKE, TYPE 3"/>
    <property type="match status" value="1"/>
</dbReference>
<organism evidence="1 2">
    <name type="scientific">Streptococcus ratti</name>
    <dbReference type="NCBI Taxonomy" id="1341"/>
    <lineage>
        <taxon>Bacteria</taxon>
        <taxon>Bacillati</taxon>
        <taxon>Bacillota</taxon>
        <taxon>Bacilli</taxon>
        <taxon>Lactobacillales</taxon>
        <taxon>Streptococcaceae</taxon>
        <taxon>Streptococcus</taxon>
    </lineage>
</organism>
<reference evidence="1 2" key="1">
    <citation type="submission" date="2020-04" db="EMBL/GenBank/DDBJ databases">
        <title>MicrobeNet Type strains.</title>
        <authorList>
            <person name="Nicholson A.C."/>
        </authorList>
    </citation>
    <scope>NUCLEOTIDE SEQUENCE [LARGE SCALE GENOMIC DNA]</scope>
    <source>
        <strain evidence="1 2">DSM 22768</strain>
    </source>
</reference>
<dbReference type="RefSeq" id="WP_193522930.1">
    <property type="nucleotide sequence ID" value="NZ_JABASA010000002.1"/>
</dbReference>
<dbReference type="EMBL" id="JABASA010000002">
    <property type="protein sequence ID" value="NMD48391.1"/>
    <property type="molecule type" value="Genomic_DNA"/>
</dbReference>
<dbReference type="Pfam" id="PF08282">
    <property type="entry name" value="Hydrolase_3"/>
    <property type="match status" value="1"/>
</dbReference>
<dbReference type="GO" id="GO:0000287">
    <property type="term" value="F:magnesium ion binding"/>
    <property type="evidence" value="ECO:0007669"/>
    <property type="project" value="TreeGrafter"/>
</dbReference>
<proteinExistence type="predicted"/>
<dbReference type="CDD" id="cd07516">
    <property type="entry name" value="HAD_Pase"/>
    <property type="match status" value="1"/>
</dbReference>
<gene>
    <name evidence="1" type="ORF">HHO37_01585</name>
</gene>
<dbReference type="SFLD" id="SFLDG01144">
    <property type="entry name" value="C2.B.4:_PGP_Like"/>
    <property type="match status" value="1"/>
</dbReference>
<dbReference type="NCBIfam" id="TIGR01484">
    <property type="entry name" value="HAD-SF-IIB"/>
    <property type="match status" value="1"/>
</dbReference>
<dbReference type="Proteomes" id="UP000532121">
    <property type="component" value="Unassembled WGS sequence"/>
</dbReference>
<evidence type="ECO:0000313" key="2">
    <source>
        <dbReference type="Proteomes" id="UP000532121"/>
    </source>
</evidence>
<accession>A0A7X9LC68</accession>
<dbReference type="InterPro" id="IPR000150">
    <property type="entry name" value="Cof"/>
</dbReference>
<dbReference type="Gene3D" id="3.40.50.1000">
    <property type="entry name" value="HAD superfamily/HAD-like"/>
    <property type="match status" value="1"/>
</dbReference>
<name>A0A7X9LC68_STRRT</name>
<comment type="caution">
    <text evidence="1">The sequence shown here is derived from an EMBL/GenBank/DDBJ whole genome shotgun (WGS) entry which is preliminary data.</text>
</comment>
<dbReference type="GO" id="GO:0016791">
    <property type="term" value="F:phosphatase activity"/>
    <property type="evidence" value="ECO:0007669"/>
    <property type="project" value="UniProtKB-ARBA"/>
</dbReference>